<dbReference type="AlphaFoldDB" id="A0A6J6J0B8"/>
<keyword evidence="3" id="KW-0472">Membrane</keyword>
<evidence type="ECO:0000313" key="4">
    <source>
        <dbReference type="EMBL" id="CAB4630178.1"/>
    </source>
</evidence>
<evidence type="ECO:0000256" key="1">
    <source>
        <dbReference type="ARBA" id="ARBA00022737"/>
    </source>
</evidence>
<dbReference type="InterPro" id="IPR011990">
    <property type="entry name" value="TPR-like_helical_dom_sf"/>
</dbReference>
<keyword evidence="3" id="KW-1133">Transmembrane helix</keyword>
<organism evidence="4">
    <name type="scientific">freshwater metagenome</name>
    <dbReference type="NCBI Taxonomy" id="449393"/>
    <lineage>
        <taxon>unclassified sequences</taxon>
        <taxon>metagenomes</taxon>
        <taxon>ecological metagenomes</taxon>
    </lineage>
</organism>
<keyword evidence="3" id="KW-0812">Transmembrane</keyword>
<dbReference type="EMBL" id="CAEZVM010000013">
    <property type="protein sequence ID" value="CAB4630178.1"/>
    <property type="molecule type" value="Genomic_DNA"/>
</dbReference>
<evidence type="ECO:0000256" key="3">
    <source>
        <dbReference type="SAM" id="Phobius"/>
    </source>
</evidence>
<reference evidence="4" key="1">
    <citation type="submission" date="2020-05" db="EMBL/GenBank/DDBJ databases">
        <authorList>
            <person name="Chiriac C."/>
            <person name="Salcher M."/>
            <person name="Ghai R."/>
            <person name="Kavagutti S V."/>
        </authorList>
    </citation>
    <scope>NUCLEOTIDE SEQUENCE</scope>
</reference>
<dbReference type="Pfam" id="PF07719">
    <property type="entry name" value="TPR_2"/>
    <property type="match status" value="1"/>
</dbReference>
<accession>A0A6J6J0B8</accession>
<proteinExistence type="predicted"/>
<sequence>MTSAKFGALLMTALVVTYLVLVAERSFALMASGEPIGIAIGSAMIFLPAVAFWGIFMELRFGLRIEKLGSFLMKENAWPSFPFELRPSGRPTKPSAEAVFDIYREKVEADEKNWKSWFALGLAYDAAGDRARARKAMRQAISLSNNSKTL</sequence>
<keyword evidence="1" id="KW-0677">Repeat</keyword>
<protein>
    <submittedName>
        <fullName evidence="4">Unannotated protein</fullName>
    </submittedName>
</protein>
<dbReference type="Gene3D" id="1.25.40.10">
    <property type="entry name" value="Tetratricopeptide repeat domain"/>
    <property type="match status" value="1"/>
</dbReference>
<dbReference type="SUPFAM" id="SSF48452">
    <property type="entry name" value="TPR-like"/>
    <property type="match status" value="1"/>
</dbReference>
<gene>
    <name evidence="4" type="ORF">UFOPK2032_00536</name>
</gene>
<dbReference type="InterPro" id="IPR019734">
    <property type="entry name" value="TPR_rpt"/>
</dbReference>
<evidence type="ECO:0000256" key="2">
    <source>
        <dbReference type="ARBA" id="ARBA00022803"/>
    </source>
</evidence>
<dbReference type="PROSITE" id="PS50005">
    <property type="entry name" value="TPR"/>
    <property type="match status" value="1"/>
</dbReference>
<name>A0A6J6J0B8_9ZZZZ</name>
<dbReference type="InterPro" id="IPR013105">
    <property type="entry name" value="TPR_2"/>
</dbReference>
<feature type="transmembrane region" description="Helical" evidence="3">
    <location>
        <begin position="38"/>
        <end position="57"/>
    </location>
</feature>
<keyword evidence="2" id="KW-0802">TPR repeat</keyword>